<keyword evidence="1" id="KW-0808">Transferase</keyword>
<name>A0ACC3A4H9_9EURO</name>
<accession>A0ACC3A4H9</accession>
<dbReference type="EC" id="2.7.7.49" evidence="1"/>
<dbReference type="Proteomes" id="UP001172386">
    <property type="component" value="Unassembled WGS sequence"/>
</dbReference>
<reference evidence="1" key="1">
    <citation type="submission" date="2022-10" db="EMBL/GenBank/DDBJ databases">
        <title>Culturing micro-colonial fungi from biological soil crusts in the Mojave desert and describing Neophaeococcomyces mojavensis, and introducing the new genera and species Taxawa tesnikishii.</title>
        <authorList>
            <person name="Kurbessoian T."/>
            <person name="Stajich J.E."/>
        </authorList>
    </citation>
    <scope>NUCLEOTIDE SEQUENCE</scope>
    <source>
        <strain evidence="1">JES_112</strain>
    </source>
</reference>
<comment type="caution">
    <text evidence="1">The sequence shown here is derived from an EMBL/GenBank/DDBJ whole genome shotgun (WGS) entry which is preliminary data.</text>
</comment>
<sequence>MKKRKRSQCGDSEALKRRKFTTGCQDPKALAGCRASQPLLNHCYGKVKTLKDYLLASLPTASRVRRRRILSLEHDDFELNRYLVTTVVGGFEKPRPETEIQRQKELVNFTQTQRAARGNSATTQQCGFDEIVEFVVWTLFKEHAGNSKKPNHLLCHGLERSITASVNGLETCQVFLPGIIERRINPSLEALKMPMWQNIMALLGHDAGTILSSLLLDYSIFLKVENSKGNYSQLSGVPIYDVLTDERSLKGLFQADQNLKDYTKNTFRPPGSITLVRSRILYGKASFNREGTVHFGLRSSHILIRLANIDSVKQDEILVKYVFPKQFRLHNVFTSTIDRKETVQSFKDYTYREDDPEWVDHRKAGRLPRRLRGGPFELVQKLRRRHSRSSYHQLLSHYCPIPTLASSQPSPTKTDQERRFHKTRCDEDPFSTQLKLSSPSASSLIISSNTSPEDSASFLPYALLPSQVASFCQATILRLLPRDTFGTDLGGNQNWKIVLDNIDIFVRMRRFESINLHQLVQRLKLKSISWLAPANLKANANLAATDKAKREELLYELVYFVFDSLLIPLINSNFYVTESGIHRNKLLYFRHDIWDRLCSPCLHSAKLGNFVALNGSNINNASLTHKLGYSLLRLLPKDVGTRSIINLRRRSMKIANGKHSLGQSINAQLTPIFSILNYERQKDTGVFKSSSFSTQDLHSKLSSFKAQLPKADRQPLYFVKVDIRSAFDSIPQARLLDLVKQIFKHEQYCITSHVEGKVLGQRGNSKPSFKFTKRAAPFGQLLRLDDPHDNTMAHHKNIIHTNIDRCRLISAREAKELLEEHVQSNIVKIGNRYYQQSSGIAQGSILSSLLCTFFYNDFEQNKLSFLRKDCSLLLRIIDDFLLVTTEREQAVKFVRAMKEGDVDFGIAVHPEKSLANFDMTIDGAQIPRVLQTTAFPFCGLLIDTKTLQVSKDRIRKDNVVANTLTVDLHGRAGEKFRRRLESSMRIQLQGIFLDTKLNDRIQILRTLIECFQETAMKMHQYYTNMPKSKKPPQKMLIDVTEQLIDLVVSTVQQHEKGPHMVVTQLQISGVAAAAILRVLTPKRSQYLPFLGWLRELGQRSGYSLNLRNRSLEVLVDSCFKSLVHYKY</sequence>
<organism evidence="1 2">
    <name type="scientific">Neophaeococcomyces mojaviensis</name>
    <dbReference type="NCBI Taxonomy" id="3383035"/>
    <lineage>
        <taxon>Eukaryota</taxon>
        <taxon>Fungi</taxon>
        <taxon>Dikarya</taxon>
        <taxon>Ascomycota</taxon>
        <taxon>Pezizomycotina</taxon>
        <taxon>Eurotiomycetes</taxon>
        <taxon>Chaetothyriomycetidae</taxon>
        <taxon>Chaetothyriales</taxon>
        <taxon>Chaetothyriales incertae sedis</taxon>
        <taxon>Neophaeococcomyces</taxon>
    </lineage>
</organism>
<protein>
    <submittedName>
        <fullName evidence="1">Telomerase reverse transcriptase</fullName>
        <ecNumber evidence="1">2.7.7.49</ecNumber>
    </submittedName>
</protein>
<keyword evidence="1" id="KW-0548">Nucleotidyltransferase</keyword>
<gene>
    <name evidence="1" type="primary">EST2</name>
    <name evidence="1" type="ORF">H2198_005851</name>
</gene>
<keyword evidence="1" id="KW-0695">RNA-directed DNA polymerase</keyword>
<keyword evidence="2" id="KW-1185">Reference proteome</keyword>
<evidence type="ECO:0000313" key="1">
    <source>
        <dbReference type="EMBL" id="KAJ9655235.1"/>
    </source>
</evidence>
<proteinExistence type="predicted"/>
<evidence type="ECO:0000313" key="2">
    <source>
        <dbReference type="Proteomes" id="UP001172386"/>
    </source>
</evidence>
<dbReference type="EMBL" id="JAPDRQ010000101">
    <property type="protein sequence ID" value="KAJ9655235.1"/>
    <property type="molecule type" value="Genomic_DNA"/>
</dbReference>